<keyword evidence="5" id="KW-0479">Metal-binding</keyword>
<dbReference type="STRING" id="856793.MICA_1943"/>
<dbReference type="Pfam" id="PF01435">
    <property type="entry name" value="Peptidase_M48"/>
    <property type="match status" value="1"/>
</dbReference>
<gene>
    <name evidence="14" type="ordered locus">MICA_1943</name>
</gene>
<keyword evidence="4 12" id="KW-0812">Transmembrane</keyword>
<dbReference type="GO" id="GO:0005886">
    <property type="term" value="C:plasma membrane"/>
    <property type="evidence" value="ECO:0007669"/>
    <property type="project" value="UniProtKB-SubCell"/>
</dbReference>
<feature type="transmembrane region" description="Helical" evidence="12">
    <location>
        <begin position="46"/>
        <end position="67"/>
    </location>
</feature>
<evidence type="ECO:0000313" key="15">
    <source>
        <dbReference type="Proteomes" id="UP000009286"/>
    </source>
</evidence>
<feature type="transmembrane region" description="Helical" evidence="12">
    <location>
        <begin position="19"/>
        <end position="40"/>
    </location>
</feature>
<dbReference type="EMBL" id="CP002382">
    <property type="protein sequence ID" value="AEP10252.1"/>
    <property type="molecule type" value="Genomic_DNA"/>
</dbReference>
<evidence type="ECO:0000256" key="9">
    <source>
        <dbReference type="ARBA" id="ARBA00023049"/>
    </source>
</evidence>
<dbReference type="KEGG" id="mai:MICA_1943"/>
<keyword evidence="15" id="KW-1185">Reference proteome</keyword>
<feature type="transmembrane region" description="Helical" evidence="12">
    <location>
        <begin position="169"/>
        <end position="190"/>
    </location>
</feature>
<evidence type="ECO:0000256" key="6">
    <source>
        <dbReference type="ARBA" id="ARBA00022801"/>
    </source>
</evidence>
<evidence type="ECO:0000256" key="8">
    <source>
        <dbReference type="ARBA" id="ARBA00022989"/>
    </source>
</evidence>
<organism evidence="14 15">
    <name type="scientific">Micavibrio aeruginosavorus (strain ARL-13)</name>
    <dbReference type="NCBI Taxonomy" id="856793"/>
    <lineage>
        <taxon>Bacteria</taxon>
        <taxon>Pseudomonadati</taxon>
        <taxon>Bdellovibrionota</taxon>
        <taxon>Bdellovibrionia</taxon>
        <taxon>Bdellovibrionales</taxon>
        <taxon>Pseudobdellovibrionaceae</taxon>
        <taxon>Micavibrio</taxon>
    </lineage>
</organism>
<evidence type="ECO:0000259" key="13">
    <source>
        <dbReference type="Pfam" id="PF01435"/>
    </source>
</evidence>
<proteinExistence type="inferred from homology"/>
<evidence type="ECO:0000256" key="12">
    <source>
        <dbReference type="SAM" id="Phobius"/>
    </source>
</evidence>
<comment type="cofactor">
    <cofactor evidence="11">
        <name>Zn(2+)</name>
        <dbReference type="ChEBI" id="CHEBI:29105"/>
    </cofactor>
    <text evidence="11">Binds 1 zinc ion per subunit.</text>
</comment>
<keyword evidence="9 11" id="KW-0482">Metalloprotease</keyword>
<evidence type="ECO:0000256" key="5">
    <source>
        <dbReference type="ARBA" id="ARBA00022723"/>
    </source>
</evidence>
<dbReference type="Gene3D" id="3.30.2010.10">
    <property type="entry name" value="Metalloproteases ('zincins'), catalytic domain"/>
    <property type="match status" value="1"/>
</dbReference>
<dbReference type="PANTHER" id="PTHR43221">
    <property type="entry name" value="PROTEASE HTPX"/>
    <property type="match status" value="1"/>
</dbReference>
<evidence type="ECO:0000313" key="14">
    <source>
        <dbReference type="EMBL" id="AEP10252.1"/>
    </source>
</evidence>
<dbReference type="AlphaFoldDB" id="G2KNK7"/>
<keyword evidence="6 11" id="KW-0378">Hydrolase</keyword>
<protein>
    <submittedName>
        <fullName evidence="14">Peptidase M48 family protein</fullName>
    </submittedName>
</protein>
<evidence type="ECO:0000256" key="11">
    <source>
        <dbReference type="RuleBase" id="RU003983"/>
    </source>
</evidence>
<name>G2KNK7_MICAA</name>
<dbReference type="GO" id="GO:0006508">
    <property type="term" value="P:proteolysis"/>
    <property type="evidence" value="ECO:0007669"/>
    <property type="project" value="UniProtKB-KW"/>
</dbReference>
<dbReference type="InterPro" id="IPR050083">
    <property type="entry name" value="HtpX_protease"/>
</dbReference>
<dbReference type="PANTHER" id="PTHR43221:SF1">
    <property type="entry name" value="PROTEASE HTPX"/>
    <property type="match status" value="1"/>
</dbReference>
<keyword evidence="2" id="KW-1003">Cell membrane</keyword>
<evidence type="ECO:0000256" key="7">
    <source>
        <dbReference type="ARBA" id="ARBA00022833"/>
    </source>
</evidence>
<feature type="transmembrane region" description="Helical" evidence="12">
    <location>
        <begin position="196"/>
        <end position="215"/>
    </location>
</feature>
<dbReference type="GO" id="GO:0046872">
    <property type="term" value="F:metal ion binding"/>
    <property type="evidence" value="ECO:0007669"/>
    <property type="project" value="UniProtKB-KW"/>
</dbReference>
<evidence type="ECO:0000256" key="10">
    <source>
        <dbReference type="ARBA" id="ARBA00023136"/>
    </source>
</evidence>
<feature type="domain" description="Peptidase M48" evidence="13">
    <location>
        <begin position="141"/>
        <end position="293"/>
    </location>
</feature>
<evidence type="ECO:0000256" key="3">
    <source>
        <dbReference type="ARBA" id="ARBA00022670"/>
    </source>
</evidence>
<keyword evidence="7 11" id="KW-0862">Zinc</keyword>
<evidence type="ECO:0000256" key="4">
    <source>
        <dbReference type="ARBA" id="ARBA00022692"/>
    </source>
</evidence>
<keyword evidence="3 11" id="KW-0645">Protease</keyword>
<reference evidence="14 15" key="1">
    <citation type="journal article" date="2011" name="BMC Genomics">
        <title>Genomic insights into an obligate epibiotic bacterial predator: Micavibrio aeruginosavorus ARL-13.</title>
        <authorList>
            <person name="Wang Z."/>
            <person name="Kadouri D."/>
            <person name="Wu M."/>
        </authorList>
    </citation>
    <scope>NUCLEOTIDE SEQUENCE [LARGE SCALE GENOMIC DNA]</scope>
    <source>
        <strain evidence="14 15">ARL-13</strain>
    </source>
</reference>
<accession>G2KNK7</accession>
<dbReference type="RefSeq" id="WP_014103475.1">
    <property type="nucleotide sequence ID" value="NC_016026.1"/>
</dbReference>
<evidence type="ECO:0000256" key="2">
    <source>
        <dbReference type="ARBA" id="ARBA00022475"/>
    </source>
</evidence>
<comment type="subcellular location">
    <subcellularLocation>
        <location evidence="1">Cell membrane</location>
        <topology evidence="1">Multi-pass membrane protein</topology>
    </subcellularLocation>
</comment>
<keyword evidence="8 12" id="KW-1133">Transmembrane helix</keyword>
<sequence length="319" mass="34033">MPETAPIPILRLPTLRSRLLCGAGMVLAQFGAPAGLAMMASAMFGFAPLVGLGVAGVAYGAALIRALQIESDRDFDRAYAHAPTIPAVQDMVAFLAGRLGLAAPPVRLIDDRDFHGLNMIGDVAATTGTAIYVSSRFKRMPCAERTFVLAHEMAHMRANDVRVQIPMRVAVQGSLFLSAIAGLGLAAAVVATGGSIGAALYGASWAGFFYVHHFAQKALAAKIVRGQEYRADENALRLTRDFNAAVSLIDRLDDTGPGGIYEEDAPEPSMSTAMEKLFGTHPVRDDRVKALRNVWKGIVTADPSLQKPRPRTIIATPRP</sequence>
<dbReference type="eggNOG" id="COG0501">
    <property type="taxonomic scope" value="Bacteria"/>
</dbReference>
<dbReference type="InterPro" id="IPR001915">
    <property type="entry name" value="Peptidase_M48"/>
</dbReference>
<comment type="similarity">
    <text evidence="11">Belongs to the peptidase M48 family.</text>
</comment>
<keyword evidence="10 12" id="KW-0472">Membrane</keyword>
<evidence type="ECO:0000256" key="1">
    <source>
        <dbReference type="ARBA" id="ARBA00004651"/>
    </source>
</evidence>
<dbReference type="GO" id="GO:0004222">
    <property type="term" value="F:metalloendopeptidase activity"/>
    <property type="evidence" value="ECO:0007669"/>
    <property type="project" value="InterPro"/>
</dbReference>
<dbReference type="Proteomes" id="UP000009286">
    <property type="component" value="Chromosome"/>
</dbReference>
<dbReference type="HOGENOM" id="CLU_871005_0_0_5"/>